<accession>A0ABT0TZV7</accession>
<keyword evidence="1" id="KW-0472">Membrane</keyword>
<dbReference type="Proteomes" id="UP001202961">
    <property type="component" value="Unassembled WGS sequence"/>
</dbReference>
<gene>
    <name evidence="2" type="ORF">NB063_05835</name>
</gene>
<dbReference type="RefSeq" id="WP_250927816.1">
    <property type="nucleotide sequence ID" value="NZ_JAMQBK010000017.1"/>
</dbReference>
<reference evidence="2 3" key="1">
    <citation type="journal article" date="2022" name="Syst. Appl. Microbiol.">
        <title>Rhodopirellula aestuarii sp. nov., a novel member of the genus Rhodopirellula isolated from brackish sediments collected in the Tagus River estuary, Portugal.</title>
        <authorList>
            <person name="Vitorino I.R."/>
            <person name="Klimek D."/>
            <person name="Calusinska M."/>
            <person name="Lobo-da-Cunha A."/>
            <person name="Vasconcelos V."/>
            <person name="Lage O.M."/>
        </authorList>
    </citation>
    <scope>NUCLEOTIDE SEQUENCE [LARGE SCALE GENOMIC DNA]</scope>
    <source>
        <strain evidence="2 3">ICT_H3.1</strain>
    </source>
</reference>
<evidence type="ECO:0000256" key="1">
    <source>
        <dbReference type="SAM" id="Phobius"/>
    </source>
</evidence>
<comment type="caution">
    <text evidence="2">The sequence shown here is derived from an EMBL/GenBank/DDBJ whole genome shotgun (WGS) entry which is preliminary data.</text>
</comment>
<sequence length="104" mass="12015">MVTLLIVQPRLDSPELTTTIANDRAQDRRQSAETQRFVDEAYQTPKRVDWKSDNDDEAAYLLKMLIPFLLLSIIPLMFLLLVLWFHPDALMYDVSPDAGSSFDR</sequence>
<keyword evidence="3" id="KW-1185">Reference proteome</keyword>
<organism evidence="2 3">
    <name type="scientific">Aporhodopirellula aestuarii</name>
    <dbReference type="NCBI Taxonomy" id="2950107"/>
    <lineage>
        <taxon>Bacteria</taxon>
        <taxon>Pseudomonadati</taxon>
        <taxon>Planctomycetota</taxon>
        <taxon>Planctomycetia</taxon>
        <taxon>Pirellulales</taxon>
        <taxon>Pirellulaceae</taxon>
        <taxon>Aporhodopirellula</taxon>
    </lineage>
</organism>
<feature type="transmembrane region" description="Helical" evidence="1">
    <location>
        <begin position="60"/>
        <end position="85"/>
    </location>
</feature>
<evidence type="ECO:0000313" key="3">
    <source>
        <dbReference type="Proteomes" id="UP001202961"/>
    </source>
</evidence>
<evidence type="ECO:0000313" key="2">
    <source>
        <dbReference type="EMBL" id="MCM2370144.1"/>
    </source>
</evidence>
<keyword evidence="1" id="KW-1133">Transmembrane helix</keyword>
<keyword evidence="1" id="KW-0812">Transmembrane</keyword>
<name>A0ABT0TZV7_9BACT</name>
<proteinExistence type="predicted"/>
<dbReference type="EMBL" id="JAMQBK010000017">
    <property type="protein sequence ID" value="MCM2370144.1"/>
    <property type="molecule type" value="Genomic_DNA"/>
</dbReference>
<protein>
    <submittedName>
        <fullName evidence="2">Uncharacterized protein</fullName>
    </submittedName>
</protein>